<feature type="region of interest" description="Disordered" evidence="4">
    <location>
        <begin position="1"/>
        <end position="99"/>
    </location>
</feature>
<dbReference type="Pfam" id="PF00011">
    <property type="entry name" value="HSP20"/>
    <property type="match status" value="1"/>
</dbReference>
<dbReference type="InterPro" id="IPR031107">
    <property type="entry name" value="Small_HSP"/>
</dbReference>
<dbReference type="EMBL" id="CP055902">
    <property type="protein sequence ID" value="QKX61979.1"/>
    <property type="molecule type" value="Genomic_DNA"/>
</dbReference>
<protein>
    <recommendedName>
        <fullName evidence="5">SHSP domain-containing protein</fullName>
    </recommendedName>
</protein>
<feature type="compositionally biased region" description="Basic residues" evidence="4">
    <location>
        <begin position="71"/>
        <end position="94"/>
    </location>
</feature>
<gene>
    <name evidence="6" type="ORF">TRUGW13939_09135</name>
</gene>
<dbReference type="AlphaFoldDB" id="A0A7H8R6H9"/>
<dbReference type="Proteomes" id="UP000509510">
    <property type="component" value="Chromosome V"/>
</dbReference>
<evidence type="ECO:0000256" key="1">
    <source>
        <dbReference type="ARBA" id="ARBA00023016"/>
    </source>
</evidence>
<feature type="compositionally biased region" description="Basic residues" evidence="4">
    <location>
        <begin position="29"/>
        <end position="47"/>
    </location>
</feature>
<dbReference type="CDD" id="cd06464">
    <property type="entry name" value="ACD_sHsps-like"/>
    <property type="match status" value="1"/>
</dbReference>
<dbReference type="InterPro" id="IPR008978">
    <property type="entry name" value="HSP20-like_chaperone"/>
</dbReference>
<dbReference type="PANTHER" id="PTHR11527">
    <property type="entry name" value="HEAT-SHOCK PROTEIN 20 FAMILY MEMBER"/>
    <property type="match status" value="1"/>
</dbReference>
<keyword evidence="7" id="KW-1185">Reference proteome</keyword>
<organism evidence="6 7">
    <name type="scientific">Talaromyces rugulosus</name>
    <name type="common">Penicillium rugulosum</name>
    <dbReference type="NCBI Taxonomy" id="121627"/>
    <lineage>
        <taxon>Eukaryota</taxon>
        <taxon>Fungi</taxon>
        <taxon>Dikarya</taxon>
        <taxon>Ascomycota</taxon>
        <taxon>Pezizomycotina</taxon>
        <taxon>Eurotiomycetes</taxon>
        <taxon>Eurotiomycetidae</taxon>
        <taxon>Eurotiales</taxon>
        <taxon>Trichocomaceae</taxon>
        <taxon>Talaromyces</taxon>
        <taxon>Talaromyces sect. Islandici</taxon>
    </lineage>
</organism>
<dbReference type="InterPro" id="IPR002068">
    <property type="entry name" value="A-crystallin/Hsp20_dom"/>
</dbReference>
<evidence type="ECO:0000313" key="6">
    <source>
        <dbReference type="EMBL" id="QKX61979.1"/>
    </source>
</evidence>
<dbReference type="RefSeq" id="XP_035348153.1">
    <property type="nucleotide sequence ID" value="XM_035492260.1"/>
</dbReference>
<dbReference type="KEGG" id="trg:TRUGW13939_09135"/>
<dbReference type="SUPFAM" id="SSF49764">
    <property type="entry name" value="HSP20-like chaperones"/>
    <property type="match status" value="1"/>
</dbReference>
<keyword evidence="1" id="KW-0346">Stress response</keyword>
<proteinExistence type="inferred from homology"/>
<dbReference type="OrthoDB" id="5511210at2759"/>
<dbReference type="GeneID" id="55996619"/>
<accession>A0A7H8R6H9</accession>
<evidence type="ECO:0000313" key="7">
    <source>
        <dbReference type="Proteomes" id="UP000509510"/>
    </source>
</evidence>
<comment type="similarity">
    <text evidence="2 3">Belongs to the small heat shock protein (HSP20) family.</text>
</comment>
<sequence length="341" mass="37647">MTMPPQAPPFLGIMGFPPGFEEGPFGGPGRHHGGGRGGHPCRGRHHPGFGPRDFEEPLSHGHGRGGMFGSRGHHHGPHGHHGHHRGMHRGRGGRGGRGGMPGSFDFSFLQNFAAEMDPANAWFGPRDGRGRHQSDNPVDFVPRADVFNAPTEYVVHVSLPGANKADVSVDYDPEESTLRLSGVIHRPEFTEELHRAMVIEERHYEVGVFERNIPLGTREAPASVDNENISAKFVDGILVVRLPKNQNNPAQFHKKVYIEGDGSDNVEKETEPETSYVNEKHASVLEVADETDTMHLDTDTEPGDLLKEVEEHSSYTPSHDSEEEDLYDIVKSKENIKVNVE</sequence>
<evidence type="ECO:0000259" key="5">
    <source>
        <dbReference type="PROSITE" id="PS01031"/>
    </source>
</evidence>
<evidence type="ECO:0000256" key="3">
    <source>
        <dbReference type="RuleBase" id="RU003616"/>
    </source>
</evidence>
<dbReference type="PROSITE" id="PS01031">
    <property type="entry name" value="SHSP"/>
    <property type="match status" value="1"/>
</dbReference>
<feature type="domain" description="SHSP" evidence="5">
    <location>
        <begin position="135"/>
        <end position="261"/>
    </location>
</feature>
<reference evidence="7" key="1">
    <citation type="submission" date="2020-06" db="EMBL/GenBank/DDBJ databases">
        <title>A chromosome-scale genome assembly of Talaromyces rugulosus W13939.</title>
        <authorList>
            <person name="Wang B."/>
            <person name="Guo L."/>
            <person name="Ye K."/>
            <person name="Wang L."/>
        </authorList>
    </citation>
    <scope>NUCLEOTIDE SEQUENCE [LARGE SCALE GENOMIC DNA]</scope>
    <source>
        <strain evidence="7">W13939</strain>
    </source>
</reference>
<evidence type="ECO:0000256" key="4">
    <source>
        <dbReference type="SAM" id="MobiDB-lite"/>
    </source>
</evidence>
<evidence type="ECO:0000256" key="2">
    <source>
        <dbReference type="PROSITE-ProRule" id="PRU00285"/>
    </source>
</evidence>
<dbReference type="Gene3D" id="2.60.40.790">
    <property type="match status" value="1"/>
</dbReference>
<name>A0A7H8R6H9_TALRU</name>